<dbReference type="AlphaFoldDB" id="A0A4Y3ITE0"/>
<evidence type="ECO:0000313" key="1">
    <source>
        <dbReference type="EMBL" id="GEA62068.1"/>
    </source>
</evidence>
<gene>
    <name evidence="1" type="ORF">VCO01S_32610</name>
</gene>
<comment type="caution">
    <text evidence="1">The sequence shown here is derived from an EMBL/GenBank/DDBJ whole genome shotgun (WGS) entry which is preliminary data.</text>
</comment>
<reference evidence="1 2" key="1">
    <citation type="submission" date="2019-06" db="EMBL/GenBank/DDBJ databases">
        <title>Whole genome shotgun sequence of Vibrio comitans NBRC 102076.</title>
        <authorList>
            <person name="Hosoyama A."/>
            <person name="Uohara A."/>
            <person name="Ohji S."/>
            <person name="Ichikawa N."/>
        </authorList>
    </citation>
    <scope>NUCLEOTIDE SEQUENCE [LARGE SCALE GENOMIC DNA]</scope>
    <source>
        <strain evidence="1 2">NBRC 102076</strain>
    </source>
</reference>
<evidence type="ECO:0000313" key="2">
    <source>
        <dbReference type="Proteomes" id="UP000318242"/>
    </source>
</evidence>
<name>A0A4Y3ITE0_9VIBR</name>
<dbReference type="Proteomes" id="UP000318242">
    <property type="component" value="Unassembled WGS sequence"/>
</dbReference>
<proteinExistence type="predicted"/>
<keyword evidence="2" id="KW-1185">Reference proteome</keyword>
<protein>
    <submittedName>
        <fullName evidence="1">Uncharacterized protein</fullName>
    </submittedName>
</protein>
<dbReference type="EMBL" id="BJLH01000016">
    <property type="protein sequence ID" value="GEA62068.1"/>
    <property type="molecule type" value="Genomic_DNA"/>
</dbReference>
<sequence length="54" mass="6078">MIEDETEMGFAYKLRNGTICPQIRELLGDKKAQSTAYQGEITLCRDNKIVLSAN</sequence>
<organism evidence="1 2">
    <name type="scientific">Vibrio comitans NBRC 102076</name>
    <dbReference type="NCBI Taxonomy" id="1219078"/>
    <lineage>
        <taxon>Bacteria</taxon>
        <taxon>Pseudomonadati</taxon>
        <taxon>Pseudomonadota</taxon>
        <taxon>Gammaproteobacteria</taxon>
        <taxon>Vibrionales</taxon>
        <taxon>Vibrionaceae</taxon>
        <taxon>Vibrio</taxon>
    </lineage>
</organism>
<accession>A0A4Y3ITE0</accession>